<protein>
    <submittedName>
        <fullName evidence="3">TPR repeat-containing protein</fullName>
    </submittedName>
</protein>
<feature type="region of interest" description="Disordered" evidence="2">
    <location>
        <begin position="709"/>
        <end position="728"/>
    </location>
</feature>
<feature type="repeat" description="TPR" evidence="1">
    <location>
        <begin position="1117"/>
        <end position="1150"/>
    </location>
</feature>
<feature type="region of interest" description="Disordered" evidence="2">
    <location>
        <begin position="470"/>
        <end position="548"/>
    </location>
</feature>
<dbReference type="AlphaFoldDB" id="A0A261F0J7"/>
<feature type="compositionally biased region" description="Low complexity" evidence="2">
    <location>
        <begin position="782"/>
        <end position="796"/>
    </location>
</feature>
<reference evidence="3 4" key="1">
    <citation type="journal article" date="2017" name="BMC Genomics">
        <title>Comparative genomic and phylogenomic analyses of the Bifidobacteriaceae family.</title>
        <authorList>
            <person name="Lugli G.A."/>
            <person name="Milani C."/>
            <person name="Turroni F."/>
            <person name="Duranti S."/>
            <person name="Mancabelli L."/>
            <person name="Mangifesta M."/>
            <person name="Ferrario C."/>
            <person name="Modesto M."/>
            <person name="Mattarelli P."/>
            <person name="Jiri K."/>
            <person name="van Sinderen D."/>
            <person name="Ventura M."/>
        </authorList>
    </citation>
    <scope>NUCLEOTIDE SEQUENCE [LARGE SCALE GENOMIC DNA]</scope>
    <source>
        <strain evidence="3 4">DSM 24742</strain>
    </source>
</reference>
<dbReference type="Gene3D" id="1.25.40.10">
    <property type="entry name" value="Tetratricopeptide repeat domain"/>
    <property type="match status" value="1"/>
</dbReference>
<name>A0A261F0J7_9BIFI</name>
<evidence type="ECO:0000256" key="2">
    <source>
        <dbReference type="SAM" id="MobiDB-lite"/>
    </source>
</evidence>
<dbReference type="Proteomes" id="UP000216725">
    <property type="component" value="Unassembled WGS sequence"/>
</dbReference>
<dbReference type="EMBL" id="MWWR01000003">
    <property type="protein sequence ID" value="OZG52639.1"/>
    <property type="molecule type" value="Genomic_DNA"/>
</dbReference>
<sequence>MEARAKAAIDGPARRLLRQELIRRRMSDKAATMVSMTGTPFSSGRNNDPRRRGRGGRLTRALASLGSSLGGSRGGARRDADVPMPPSGASDGKDRFLFNLARTHVITLGPLTKARMIPGVPVSYPQAQCYGWAQLPAAKSRGFSIGIFLEPRRFLPIAFADAQGRVYVGMDAAPNTSRRVPALVFEKERNQNVPLSWLSGEPRTDDDLIAEAVVGGVYVNREGQPAPVRVATWIKWHDRYTFMSTRADIPAKNRCNLTYRDAIAIAYLEFDIFFGKGAPAKAYGADNIVSHLSHEAPLAAIRSAADDIRAARMLKQRVSGLDEYFIDLMREAGVFGTMSGLEARHGQEPLEIAQSDSTGDVYFLWKEDLPLRQGMSALRLEGALNRFLAIDTELKYNEYQGFLPIEDTLTKADAARIDFELLENPALAMLHRAQTDPTRRFTARSNAVYQLVDYARRRGFLEYVQHPDPALAPSSETEWPSADAPSAGTLYADASSDGAAASGSAASSDGAARGGMAHDSSAVAEDGTRAHSGTPTHSGASRRAPAAREVTDCGGSEWVYRRVLSHLLDEIRVPFRHDVDFRANLAGGDVAVEYSAVGESFMPSKRYDVADNSWITLDDSARRRLATDYNLRLGLIIAALAFGADAAVKTVSLRLDSLGLEEALREQSAAMGALLASLLNPLSQAEQHASRSDPKDGDVHGERGIEADGAAEGIGPLSGPTASSASDSAASGIAGIVDPDATAASSASASADAHGTSSEENDTTGNGMPNHPSAGQMPNGYSMSMRSQEMSSSETSDSGDDGQNLDMFSMLRPLVTVTFDRDRFLTMLRDTGLSDPMRFFREFGAVMEPREDGGLGSIDAAFDIHGSRFSPVGAQEVPEMSDVTFEPSVARILGCTDSTGLSIQRADLLQRAMSDFHRIASDPSMGSAEKARAVMGVVHGIGDPELEAHSTDVTSAIIDGTEIPNLAFTATHILDEADDAARSHLHVGDIDGAIAVAEEAVAKIDETYAHIDGVPRYFNSYAERVVYNRLFAMPGEKVVLVPDKLFGMHMALANLIAQVRSPKEALPHLQMLVQYSPAYSVPHMLLATQMVVARDWDSVYAASLNALRVSLAREDASYAYYRLAYAEWMRDDFAVAVACYMVSLQINPDQMSPAGVELQQLRGNAVSQNIDVPNTLDEAVAVLHEANIPVWPHMKLASIVRDAERVCVDLGMFIPAANLATASSRMNDSSVTHMSAVDWQFRQSLGA</sequence>
<keyword evidence="1" id="KW-0802">TPR repeat</keyword>
<dbReference type="PROSITE" id="PS50005">
    <property type="entry name" value="TPR"/>
    <property type="match status" value="1"/>
</dbReference>
<keyword evidence="4" id="KW-1185">Reference proteome</keyword>
<gene>
    <name evidence="3" type="ORF">PSRA_0371</name>
</gene>
<organism evidence="3 4">
    <name type="scientific">Pseudoscardovia radai</name>
    <dbReference type="NCBI Taxonomy" id="987066"/>
    <lineage>
        <taxon>Bacteria</taxon>
        <taxon>Bacillati</taxon>
        <taxon>Actinomycetota</taxon>
        <taxon>Actinomycetes</taxon>
        <taxon>Bifidobacteriales</taxon>
        <taxon>Bifidobacteriaceae</taxon>
        <taxon>Pseudoscardovia</taxon>
    </lineage>
</organism>
<feature type="region of interest" description="Disordered" evidence="2">
    <location>
        <begin position="744"/>
        <end position="805"/>
    </location>
</feature>
<evidence type="ECO:0000313" key="4">
    <source>
        <dbReference type="Proteomes" id="UP000216725"/>
    </source>
</evidence>
<feature type="compositionally biased region" description="Polar residues" evidence="2">
    <location>
        <begin position="36"/>
        <end position="46"/>
    </location>
</feature>
<evidence type="ECO:0000256" key="1">
    <source>
        <dbReference type="PROSITE-ProRule" id="PRU00339"/>
    </source>
</evidence>
<dbReference type="InterPro" id="IPR019734">
    <property type="entry name" value="TPR_rpt"/>
</dbReference>
<comment type="caution">
    <text evidence="3">The sequence shown here is derived from an EMBL/GenBank/DDBJ whole genome shotgun (WGS) entry which is preliminary data.</text>
</comment>
<feature type="region of interest" description="Disordered" evidence="2">
    <location>
        <begin position="36"/>
        <end position="90"/>
    </location>
</feature>
<dbReference type="SUPFAM" id="SSF48452">
    <property type="entry name" value="TPR-like"/>
    <property type="match status" value="1"/>
</dbReference>
<evidence type="ECO:0000313" key="3">
    <source>
        <dbReference type="EMBL" id="OZG52639.1"/>
    </source>
</evidence>
<accession>A0A261F0J7</accession>
<proteinExistence type="predicted"/>
<feature type="compositionally biased region" description="Low complexity" evidence="2">
    <location>
        <begin position="492"/>
        <end position="511"/>
    </location>
</feature>
<feature type="compositionally biased region" description="Low complexity" evidence="2">
    <location>
        <begin position="744"/>
        <end position="758"/>
    </location>
</feature>
<dbReference type="InterPro" id="IPR011990">
    <property type="entry name" value="TPR-like_helical_dom_sf"/>
</dbReference>
<feature type="compositionally biased region" description="Low complexity" evidence="2">
    <location>
        <begin position="58"/>
        <end position="67"/>
    </location>
</feature>